<feature type="domain" description="Major facilitator superfamily (MFS) profile" evidence="8">
    <location>
        <begin position="1"/>
        <end position="191"/>
    </location>
</feature>
<dbReference type="Proteomes" id="UP001281656">
    <property type="component" value="Unassembled WGS sequence"/>
</dbReference>
<feature type="transmembrane region" description="Helical" evidence="7">
    <location>
        <begin position="73"/>
        <end position="95"/>
    </location>
</feature>
<evidence type="ECO:0000256" key="7">
    <source>
        <dbReference type="SAM" id="Phobius"/>
    </source>
</evidence>
<organism evidence="9 10">
    <name type="scientific">Clostridium tanneri</name>
    <dbReference type="NCBI Taxonomy" id="3037988"/>
    <lineage>
        <taxon>Bacteria</taxon>
        <taxon>Bacillati</taxon>
        <taxon>Bacillota</taxon>
        <taxon>Clostridia</taxon>
        <taxon>Eubacteriales</taxon>
        <taxon>Clostridiaceae</taxon>
        <taxon>Clostridium</taxon>
    </lineage>
</organism>
<name>A0ABU4JQ89_9CLOT</name>
<feature type="transmembrane region" description="Helical" evidence="7">
    <location>
        <begin position="223"/>
        <end position="241"/>
    </location>
</feature>
<comment type="caution">
    <text evidence="9">The sequence shown here is derived from an EMBL/GenBank/DDBJ whole genome shotgun (WGS) entry which is preliminary data.</text>
</comment>
<keyword evidence="3" id="KW-1003">Cell membrane</keyword>
<sequence>MNTNWKRNVILFLTSQTISLFGSSLVQYAITWYITLQTQSGVMMTIAIICGFLPTFFLSPFAGVWADRYNRKMLIVLSDSMIAASTLVLAILFLMGYKYTWLLFVVSAIRALGAAIQIPAVGAFIPQLVPEDKLTKVNATNSSIQSLVMLVSPMLSGALLTMASIEAIFFIDVFTAAIGVLTLLLFLHVPAHGKAMEKQAVSYFSDMAEGFYYIKNHEYVKKFFVFCAFFFILVSPAAFLTPLQVSRTFGNDVWRLTAIEITFSVGMMAGGMIMAYWGGFKNRIHTMTMSCLITGISTLALGVIPVFWIYLVFMVLIGVAMPMFNTPSTVLLQEKVEGDFLGRVFGVLAMISSVMMPMGMLIFGPLADIIRIEWLLIITGILMFAQSFFLIGDKALIEAGKSASEPEI</sequence>
<keyword evidence="10" id="KW-1185">Reference proteome</keyword>
<feature type="transmembrane region" description="Helical" evidence="7">
    <location>
        <begin position="9"/>
        <end position="30"/>
    </location>
</feature>
<evidence type="ECO:0000256" key="3">
    <source>
        <dbReference type="ARBA" id="ARBA00022475"/>
    </source>
</evidence>
<feature type="transmembrane region" description="Helical" evidence="7">
    <location>
        <begin position="169"/>
        <end position="189"/>
    </location>
</feature>
<keyword evidence="5 7" id="KW-1133">Transmembrane helix</keyword>
<evidence type="ECO:0000256" key="5">
    <source>
        <dbReference type="ARBA" id="ARBA00022989"/>
    </source>
</evidence>
<comment type="subcellular location">
    <subcellularLocation>
        <location evidence="1">Cell membrane</location>
        <topology evidence="1">Multi-pass membrane protein</topology>
    </subcellularLocation>
</comment>
<dbReference type="EMBL" id="JARUJP010000003">
    <property type="protein sequence ID" value="MDW8800323.1"/>
    <property type="molecule type" value="Genomic_DNA"/>
</dbReference>
<feature type="domain" description="Major facilitator superfamily (MFS) profile" evidence="8">
    <location>
        <begin position="214"/>
        <end position="408"/>
    </location>
</feature>
<dbReference type="RefSeq" id="WP_318796924.1">
    <property type="nucleotide sequence ID" value="NZ_JARUJP010000003.1"/>
</dbReference>
<dbReference type="PROSITE" id="PS50850">
    <property type="entry name" value="MFS"/>
    <property type="match status" value="2"/>
</dbReference>
<keyword evidence="4 7" id="KW-0812">Transmembrane</keyword>
<evidence type="ECO:0000313" key="9">
    <source>
        <dbReference type="EMBL" id="MDW8800323.1"/>
    </source>
</evidence>
<feature type="transmembrane region" description="Helical" evidence="7">
    <location>
        <begin position="101"/>
        <end position="125"/>
    </location>
</feature>
<evidence type="ECO:0000259" key="8">
    <source>
        <dbReference type="PROSITE" id="PS50850"/>
    </source>
</evidence>
<feature type="transmembrane region" description="Helical" evidence="7">
    <location>
        <begin position="261"/>
        <end position="280"/>
    </location>
</feature>
<keyword evidence="2" id="KW-0813">Transport</keyword>
<keyword evidence="6 7" id="KW-0472">Membrane</keyword>
<dbReference type="CDD" id="cd06173">
    <property type="entry name" value="MFS_MefA_like"/>
    <property type="match status" value="1"/>
</dbReference>
<dbReference type="SUPFAM" id="SSF103473">
    <property type="entry name" value="MFS general substrate transporter"/>
    <property type="match status" value="1"/>
</dbReference>
<feature type="transmembrane region" description="Helical" evidence="7">
    <location>
        <begin position="374"/>
        <end position="392"/>
    </location>
</feature>
<dbReference type="InterPro" id="IPR036259">
    <property type="entry name" value="MFS_trans_sf"/>
</dbReference>
<dbReference type="InterPro" id="IPR011701">
    <property type="entry name" value="MFS"/>
</dbReference>
<dbReference type="Gene3D" id="1.20.1250.20">
    <property type="entry name" value="MFS general substrate transporter like domains"/>
    <property type="match status" value="1"/>
</dbReference>
<accession>A0ABU4JQ89</accession>
<dbReference type="PANTHER" id="PTHR43266">
    <property type="entry name" value="MACROLIDE-EFFLUX PROTEIN"/>
    <property type="match status" value="1"/>
</dbReference>
<protein>
    <submittedName>
        <fullName evidence="9">MFS transporter</fullName>
    </submittedName>
</protein>
<evidence type="ECO:0000256" key="2">
    <source>
        <dbReference type="ARBA" id="ARBA00022448"/>
    </source>
</evidence>
<feature type="transmembrane region" description="Helical" evidence="7">
    <location>
        <begin position="292"/>
        <end position="320"/>
    </location>
</feature>
<proteinExistence type="predicted"/>
<evidence type="ECO:0000256" key="1">
    <source>
        <dbReference type="ARBA" id="ARBA00004651"/>
    </source>
</evidence>
<feature type="transmembrane region" description="Helical" evidence="7">
    <location>
        <begin position="146"/>
        <end position="163"/>
    </location>
</feature>
<dbReference type="Pfam" id="PF07690">
    <property type="entry name" value="MFS_1"/>
    <property type="match status" value="1"/>
</dbReference>
<dbReference type="PANTHER" id="PTHR43266:SF10">
    <property type="entry name" value="BACILYSIN EXPORTER BACE-RELATED"/>
    <property type="match status" value="1"/>
</dbReference>
<evidence type="ECO:0000313" key="10">
    <source>
        <dbReference type="Proteomes" id="UP001281656"/>
    </source>
</evidence>
<evidence type="ECO:0000256" key="6">
    <source>
        <dbReference type="ARBA" id="ARBA00023136"/>
    </source>
</evidence>
<reference evidence="9 10" key="1">
    <citation type="submission" date="2023-04" db="EMBL/GenBank/DDBJ databases">
        <title>Clostridium tannerae sp. nov., isolated from the fecal material of an alpaca.</title>
        <authorList>
            <person name="Miller S."/>
            <person name="Hendry M."/>
            <person name="King J."/>
            <person name="Sankaranarayanan K."/>
            <person name="Lawson P.A."/>
        </authorList>
    </citation>
    <scope>NUCLEOTIDE SEQUENCE [LARGE SCALE GENOMIC DNA]</scope>
    <source>
        <strain evidence="9 10">A1-XYC3</strain>
    </source>
</reference>
<evidence type="ECO:0000256" key="4">
    <source>
        <dbReference type="ARBA" id="ARBA00022692"/>
    </source>
</evidence>
<feature type="transmembrane region" description="Helical" evidence="7">
    <location>
        <begin position="42"/>
        <end position="66"/>
    </location>
</feature>
<feature type="transmembrane region" description="Helical" evidence="7">
    <location>
        <begin position="340"/>
        <end position="362"/>
    </location>
</feature>
<gene>
    <name evidence="9" type="ORF">P8V03_04050</name>
</gene>
<dbReference type="InterPro" id="IPR020846">
    <property type="entry name" value="MFS_dom"/>
</dbReference>